<protein>
    <submittedName>
        <fullName evidence="1">Uncharacterized protein</fullName>
    </submittedName>
</protein>
<reference evidence="1 2" key="1">
    <citation type="submission" date="2019-04" db="EMBL/GenBank/DDBJ databases">
        <title>Rhodococcus oryzae sp. nov., a novel actinomycete isolated from rhizosphere soil of rice (Oryza sativa L.).</title>
        <authorList>
            <person name="Li C."/>
        </authorList>
    </citation>
    <scope>NUCLEOTIDE SEQUENCE [LARGE SCALE GENOMIC DNA]</scope>
    <source>
        <strain evidence="1 2">NEAU-CX67</strain>
    </source>
</reference>
<proteinExistence type="predicted"/>
<evidence type="ECO:0000313" key="1">
    <source>
        <dbReference type="EMBL" id="TJZ76073.1"/>
    </source>
</evidence>
<dbReference type="EMBL" id="SUMD01000009">
    <property type="protein sequence ID" value="TJZ76073.1"/>
    <property type="molecule type" value="Genomic_DNA"/>
</dbReference>
<comment type="caution">
    <text evidence="1">The sequence shown here is derived from an EMBL/GenBank/DDBJ whole genome shotgun (WGS) entry which is preliminary data.</text>
</comment>
<name>A0ABY2RGV8_9NOCA</name>
<organism evidence="1 2">
    <name type="scientific">Rhodococcus oryzae</name>
    <dbReference type="NCBI Taxonomy" id="2571143"/>
    <lineage>
        <taxon>Bacteria</taxon>
        <taxon>Bacillati</taxon>
        <taxon>Actinomycetota</taxon>
        <taxon>Actinomycetes</taxon>
        <taxon>Mycobacteriales</taxon>
        <taxon>Nocardiaceae</taxon>
        <taxon>Rhodococcus</taxon>
    </lineage>
</organism>
<accession>A0ABY2RGV8</accession>
<dbReference type="RefSeq" id="WP_136911222.1">
    <property type="nucleotide sequence ID" value="NZ_SUMD01000009.1"/>
</dbReference>
<keyword evidence="2" id="KW-1185">Reference proteome</keyword>
<sequence length="338" mass="37949">MGIRSRLRARERERRRAWSQRVLEGAVLMIEADANTDLVSAMVDDDPEFVRIVYRSRWWPRVLGYRGHVPVAGSPASSLQYVEQLSLFEVCEPLGRQADVLTVDGGIEWWGDGYPTLYLSPELAGSPRTADAATVDDDEAWARWRERRLTPLTDTGPARWLAQSTQAAHDAFPARAVLRHPDGPDNGISDLPVTVLDALCTVLARHTATPDECWFCVWDGYAWVHDTPGSFTPYLRDGETAPPPPKPALPSMIRTGPRATIEQFDYVLFSGPVTAAPRMGWYGTPGWFWREWPNLIWPTDRAWLADSGIDDDWLEISGPRALIDELDTIAGITIERRA</sequence>
<dbReference type="Proteomes" id="UP000305109">
    <property type="component" value="Unassembled WGS sequence"/>
</dbReference>
<gene>
    <name evidence="1" type="ORF">FCG67_18875</name>
</gene>
<evidence type="ECO:0000313" key="2">
    <source>
        <dbReference type="Proteomes" id="UP000305109"/>
    </source>
</evidence>